<accession>A0A6U3NX04</accession>
<evidence type="ECO:0000313" key="1">
    <source>
        <dbReference type="EMBL" id="CAE4603625.1"/>
    </source>
</evidence>
<organism evidence="1">
    <name type="scientific">Ditylum brightwellii</name>
    <dbReference type="NCBI Taxonomy" id="49249"/>
    <lineage>
        <taxon>Eukaryota</taxon>
        <taxon>Sar</taxon>
        <taxon>Stramenopiles</taxon>
        <taxon>Ochrophyta</taxon>
        <taxon>Bacillariophyta</taxon>
        <taxon>Mediophyceae</taxon>
        <taxon>Lithodesmiophycidae</taxon>
        <taxon>Lithodesmiales</taxon>
        <taxon>Lithodesmiaceae</taxon>
        <taxon>Ditylum</taxon>
    </lineage>
</organism>
<proteinExistence type="predicted"/>
<dbReference type="EMBL" id="HBNS01016252">
    <property type="protein sequence ID" value="CAE4603625.1"/>
    <property type="molecule type" value="Transcribed_RNA"/>
</dbReference>
<protein>
    <submittedName>
        <fullName evidence="1">Uncharacterized protein</fullName>
    </submittedName>
</protein>
<dbReference type="AlphaFoldDB" id="A0A6U3NX04"/>
<reference evidence="1" key="1">
    <citation type="submission" date="2021-01" db="EMBL/GenBank/DDBJ databases">
        <authorList>
            <person name="Corre E."/>
            <person name="Pelletier E."/>
            <person name="Niang G."/>
            <person name="Scheremetjew M."/>
            <person name="Finn R."/>
            <person name="Kale V."/>
            <person name="Holt S."/>
            <person name="Cochrane G."/>
            <person name="Meng A."/>
            <person name="Brown T."/>
            <person name="Cohen L."/>
        </authorList>
    </citation>
    <scope>NUCLEOTIDE SEQUENCE</scope>
    <source>
        <strain evidence="1">GSO104</strain>
    </source>
</reference>
<name>A0A6U3NX04_9STRA</name>
<gene>
    <name evidence="1" type="ORF">DBRI00130_LOCUS13036</name>
</gene>
<sequence length="262" mass="29780">MITINTVSTLPANDDPLSFFASKKDLDSTQDKIQQYEPKQPQHIECCWENDNAAYYDAAYDYDADKLQKHRMEDDIAKLKLQLAEEKAEQDRLHLFGRCIERENSLLRQDLQNAAGDQHADTWVQDAKGVKGTIQRCVMRVLEEQNMLQNDMSIMEKEINALKQKIQSFGVDPADIDNETLATDDTSVSTDYDDDSLPDICTSHSFPKEIRTRKLTNIFSFRRCGAGNASSLFMGGRGQREECQGLRKTEGGELVAESLLWD</sequence>